<dbReference type="Proteomes" id="UP000053617">
    <property type="component" value="Unassembled WGS sequence"/>
</dbReference>
<dbReference type="GO" id="GO:0016747">
    <property type="term" value="F:acyltransferase activity, transferring groups other than amino-acyl groups"/>
    <property type="evidence" value="ECO:0007669"/>
    <property type="project" value="InterPro"/>
</dbReference>
<name>A0A0D2IEE0_9EURO</name>
<accession>A0A0D2IEE0</accession>
<dbReference type="HOGENOM" id="CLU_345501_0_0_1"/>
<feature type="transmembrane region" description="Helical" evidence="2">
    <location>
        <begin position="351"/>
        <end position="377"/>
    </location>
</feature>
<feature type="transmembrane region" description="Helical" evidence="2">
    <location>
        <begin position="124"/>
        <end position="141"/>
    </location>
</feature>
<dbReference type="InterPro" id="IPR057684">
    <property type="entry name" value="DUF7924"/>
</dbReference>
<dbReference type="STRING" id="1442369.A0A0D2IEE0"/>
<evidence type="ECO:0000256" key="1">
    <source>
        <dbReference type="SAM" id="MobiDB-lite"/>
    </source>
</evidence>
<feature type="compositionally biased region" description="Basic residues" evidence="1">
    <location>
        <begin position="582"/>
        <end position="594"/>
    </location>
</feature>
<feature type="transmembrane region" description="Helical" evidence="2">
    <location>
        <begin position="323"/>
        <end position="339"/>
    </location>
</feature>
<organism evidence="5 6">
    <name type="scientific">Rhinocladiella mackenziei CBS 650.93</name>
    <dbReference type="NCBI Taxonomy" id="1442369"/>
    <lineage>
        <taxon>Eukaryota</taxon>
        <taxon>Fungi</taxon>
        <taxon>Dikarya</taxon>
        <taxon>Ascomycota</taxon>
        <taxon>Pezizomycotina</taxon>
        <taxon>Eurotiomycetes</taxon>
        <taxon>Chaetothyriomycetidae</taxon>
        <taxon>Chaetothyriales</taxon>
        <taxon>Herpotrichiellaceae</taxon>
        <taxon>Rhinocladiella</taxon>
    </lineage>
</organism>
<feature type="region of interest" description="Disordered" evidence="1">
    <location>
        <begin position="582"/>
        <end position="610"/>
    </location>
</feature>
<gene>
    <name evidence="5" type="ORF">Z518_09337</name>
</gene>
<dbReference type="PANTHER" id="PTHR23028:SF128">
    <property type="entry name" value="ACYLTRANSFERASE 3 DOMAIN-CONTAINING PROTEIN"/>
    <property type="match status" value="1"/>
</dbReference>
<dbReference type="RefSeq" id="XP_013268747.1">
    <property type="nucleotide sequence ID" value="XM_013413293.1"/>
</dbReference>
<dbReference type="GeneID" id="25297408"/>
<evidence type="ECO:0000256" key="2">
    <source>
        <dbReference type="SAM" id="Phobius"/>
    </source>
</evidence>
<feature type="domain" description="DUF7924" evidence="4">
    <location>
        <begin position="704"/>
        <end position="768"/>
    </location>
</feature>
<evidence type="ECO:0000313" key="6">
    <source>
        <dbReference type="Proteomes" id="UP000053617"/>
    </source>
</evidence>
<dbReference type="EMBL" id="KN847481">
    <property type="protein sequence ID" value="KIX01611.1"/>
    <property type="molecule type" value="Genomic_DNA"/>
</dbReference>
<dbReference type="OrthoDB" id="5405781at2759"/>
<evidence type="ECO:0008006" key="7">
    <source>
        <dbReference type="Google" id="ProtNLM"/>
    </source>
</evidence>
<dbReference type="Pfam" id="PF01757">
    <property type="entry name" value="Acyl_transf_3"/>
    <property type="match status" value="1"/>
</dbReference>
<keyword evidence="2" id="KW-0472">Membrane</keyword>
<dbReference type="VEuPathDB" id="FungiDB:Z518_09337"/>
<dbReference type="InterPro" id="IPR002656">
    <property type="entry name" value="Acyl_transf_3_dom"/>
</dbReference>
<dbReference type="PANTHER" id="PTHR23028">
    <property type="entry name" value="ACETYLTRANSFERASE"/>
    <property type="match status" value="1"/>
</dbReference>
<keyword evidence="6" id="KW-1185">Reference proteome</keyword>
<evidence type="ECO:0000259" key="3">
    <source>
        <dbReference type="Pfam" id="PF01757"/>
    </source>
</evidence>
<feature type="domain" description="Acyltransferase 3" evidence="3">
    <location>
        <begin position="30"/>
        <end position="386"/>
    </location>
</feature>
<proteinExistence type="predicted"/>
<feature type="region of interest" description="Disordered" evidence="1">
    <location>
        <begin position="799"/>
        <end position="818"/>
    </location>
</feature>
<sequence>MDSVKDALKKAASFRLSPRAKEHAMKDTTFVDGLRGIAAVLVVSSHIVLCYARELIPPCCAPNSETPYLFQRPIFRLVASGHSWVAVFFILMGFVNALKPIQLARAGQIEKALTKLASSSFSRIFRLVLPATAATIISWFICNIDLYRISSSSDAFWLKSNTPGASPSWTQALRDLLAGLKATWVFGDENPYDQPQWALVYLLQGSVMIISALTLVISMIPLWRTVTLFILAFWSLNWSWTIGDPWTGLCCFLGVALGELSLSDFPNAVASVSPYLSPPIILISLVMMSYPSSFSDRASWSKWFHEFGIRFLPVDYTASLDRMYGSLGGLLLMVGILISPHARWALSSRPLIWLGKVSFAIYLLHGMIVRTIFAWILHFGHPKELIPESTQNGAEYHVERYPVPGFSQRAFATIILALCVGAASHEWTMKMEPLFAKITTKLEGLVTGKFYIELKSKETRTPGVSQSSRIAKASAIGKRSISQNEDRTGIYAPIFIVVGDLPRFARNLSNSQQIQKRAVKVNSSQQRRRSLRLQTANHIQTRPSPPSSEARVEYWTNNGTWPTEGQEKTMDRFRDIVNHALARKRSGSLSRKRSNTSSQQPRDQKSSPYRHPLFEDQLKECGSFMDDYEGGITAQSEELCQTLLKAPQPSPEHTLFSDNNLFKKTCKITRGEDGTKVGASHLEILRENTNVCWVHAIPFIKPPDSRPAPPTYNMFFHCSPAKSNAKQLGLDIADRRNAHSQSVILRDLTPLFRLAGWEDELHQEINGFCPERLRFVASKESALSSTRYPLNLNFDVSNQSEPRFRDQKMASPRSGPSQ</sequence>
<feature type="transmembrane region" description="Helical" evidence="2">
    <location>
        <begin position="74"/>
        <end position="95"/>
    </location>
</feature>
<feature type="transmembrane region" description="Helical" evidence="2">
    <location>
        <begin position="198"/>
        <end position="217"/>
    </location>
</feature>
<feature type="transmembrane region" description="Helical" evidence="2">
    <location>
        <begin position="275"/>
        <end position="294"/>
    </location>
</feature>
<dbReference type="AlphaFoldDB" id="A0A0D2IEE0"/>
<dbReference type="Pfam" id="PF25545">
    <property type="entry name" value="DUF7924"/>
    <property type="match status" value="1"/>
</dbReference>
<dbReference type="InterPro" id="IPR050879">
    <property type="entry name" value="Acyltransferase_3"/>
</dbReference>
<keyword evidence="2" id="KW-1133">Transmembrane helix</keyword>
<evidence type="ECO:0000259" key="4">
    <source>
        <dbReference type="Pfam" id="PF25545"/>
    </source>
</evidence>
<evidence type="ECO:0000313" key="5">
    <source>
        <dbReference type="EMBL" id="KIX01611.1"/>
    </source>
</evidence>
<reference evidence="5 6" key="1">
    <citation type="submission" date="2015-01" db="EMBL/GenBank/DDBJ databases">
        <title>The Genome Sequence of Rhinocladiella mackenzie CBS 650.93.</title>
        <authorList>
            <consortium name="The Broad Institute Genomics Platform"/>
            <person name="Cuomo C."/>
            <person name="de Hoog S."/>
            <person name="Gorbushina A."/>
            <person name="Stielow B."/>
            <person name="Teixiera M."/>
            <person name="Abouelleil A."/>
            <person name="Chapman S.B."/>
            <person name="Priest M."/>
            <person name="Young S.K."/>
            <person name="Wortman J."/>
            <person name="Nusbaum C."/>
            <person name="Birren B."/>
        </authorList>
    </citation>
    <scope>NUCLEOTIDE SEQUENCE [LARGE SCALE GENOMIC DNA]</scope>
    <source>
        <strain evidence="5 6">CBS 650.93</strain>
    </source>
</reference>
<protein>
    <recommendedName>
        <fullName evidence="7">Acyltransferase 3 domain-containing protein</fullName>
    </recommendedName>
</protein>
<keyword evidence="2" id="KW-0812">Transmembrane</keyword>
<feature type="transmembrane region" description="Helical" evidence="2">
    <location>
        <begin position="246"/>
        <end position="263"/>
    </location>
</feature>